<feature type="compositionally biased region" description="Basic and acidic residues" evidence="1">
    <location>
        <begin position="45"/>
        <end position="62"/>
    </location>
</feature>
<dbReference type="AlphaFoldDB" id="H2YCL9"/>
<protein>
    <submittedName>
        <fullName evidence="2">Uncharacterized protein</fullName>
    </submittedName>
</protein>
<reference evidence="2" key="3">
    <citation type="submission" date="2025-09" db="UniProtKB">
        <authorList>
            <consortium name="Ensembl"/>
        </authorList>
    </citation>
    <scope>IDENTIFICATION</scope>
</reference>
<keyword evidence="3" id="KW-1185">Reference proteome</keyword>
<evidence type="ECO:0000256" key="1">
    <source>
        <dbReference type="SAM" id="MobiDB-lite"/>
    </source>
</evidence>
<accession>H2YCL9</accession>
<feature type="region of interest" description="Disordered" evidence="1">
    <location>
        <begin position="87"/>
        <end position="149"/>
    </location>
</feature>
<proteinExistence type="predicted"/>
<dbReference type="InParanoid" id="H2YCL9"/>
<reference evidence="2" key="2">
    <citation type="submission" date="2025-08" db="UniProtKB">
        <authorList>
            <consortium name="Ensembl"/>
        </authorList>
    </citation>
    <scope>IDENTIFICATION</scope>
</reference>
<dbReference type="Proteomes" id="UP000007875">
    <property type="component" value="Unassembled WGS sequence"/>
</dbReference>
<evidence type="ECO:0000313" key="2">
    <source>
        <dbReference type="Ensembl" id="ENSCSAVP00000003067.1"/>
    </source>
</evidence>
<organism evidence="2 3">
    <name type="scientific">Ciona savignyi</name>
    <name type="common">Pacific transparent sea squirt</name>
    <dbReference type="NCBI Taxonomy" id="51511"/>
    <lineage>
        <taxon>Eukaryota</taxon>
        <taxon>Metazoa</taxon>
        <taxon>Chordata</taxon>
        <taxon>Tunicata</taxon>
        <taxon>Ascidiacea</taxon>
        <taxon>Phlebobranchia</taxon>
        <taxon>Cionidae</taxon>
        <taxon>Ciona</taxon>
    </lineage>
</organism>
<name>H2YCL9_CIOSA</name>
<dbReference type="Ensembl" id="ENSCSAVT00000003113.1">
    <property type="protein sequence ID" value="ENSCSAVP00000003067.1"/>
    <property type="gene ID" value="ENSCSAVG00000001820.1"/>
</dbReference>
<feature type="region of interest" description="Disordered" evidence="1">
    <location>
        <begin position="45"/>
        <end position="67"/>
    </location>
</feature>
<dbReference type="HOGENOM" id="CLU_1753771_0_0_1"/>
<feature type="compositionally biased region" description="Low complexity" evidence="1">
    <location>
        <begin position="111"/>
        <end position="149"/>
    </location>
</feature>
<reference evidence="3" key="1">
    <citation type="submission" date="2003-08" db="EMBL/GenBank/DDBJ databases">
        <authorList>
            <person name="Birren B."/>
            <person name="Nusbaum C."/>
            <person name="Abebe A."/>
            <person name="Abouelleil A."/>
            <person name="Adekoya E."/>
            <person name="Ait-zahra M."/>
            <person name="Allen N."/>
            <person name="Allen T."/>
            <person name="An P."/>
            <person name="Anderson M."/>
            <person name="Anderson S."/>
            <person name="Arachchi H."/>
            <person name="Armbruster J."/>
            <person name="Bachantsang P."/>
            <person name="Baldwin J."/>
            <person name="Barry A."/>
            <person name="Bayul T."/>
            <person name="Blitshsteyn B."/>
            <person name="Bloom T."/>
            <person name="Blye J."/>
            <person name="Boguslavskiy L."/>
            <person name="Borowsky M."/>
            <person name="Boukhgalter B."/>
            <person name="Brunache A."/>
            <person name="Butler J."/>
            <person name="Calixte N."/>
            <person name="Calvo S."/>
            <person name="Camarata J."/>
            <person name="Campo K."/>
            <person name="Chang J."/>
            <person name="Cheshatsang Y."/>
            <person name="Citroen M."/>
            <person name="Collymore A."/>
            <person name="Considine T."/>
            <person name="Cook A."/>
            <person name="Cooke P."/>
            <person name="Corum B."/>
            <person name="Cuomo C."/>
            <person name="David R."/>
            <person name="Dawoe T."/>
            <person name="Degray S."/>
            <person name="Dodge S."/>
            <person name="Dooley K."/>
            <person name="Dorje P."/>
            <person name="Dorjee K."/>
            <person name="Dorris L."/>
            <person name="Duffey N."/>
            <person name="Dupes A."/>
            <person name="Elkins T."/>
            <person name="Engels R."/>
            <person name="Erickson J."/>
            <person name="Farina A."/>
            <person name="Faro S."/>
            <person name="Ferreira P."/>
            <person name="Fischer H."/>
            <person name="Fitzgerald M."/>
            <person name="Foley K."/>
            <person name="Gage D."/>
            <person name="Galagan J."/>
            <person name="Gearin G."/>
            <person name="Gnerre S."/>
            <person name="Gnirke A."/>
            <person name="Goyette A."/>
            <person name="Graham J."/>
            <person name="Grandbois E."/>
            <person name="Gyaltsen K."/>
            <person name="Hafez N."/>
            <person name="Hagopian D."/>
            <person name="Hagos B."/>
            <person name="Hall J."/>
            <person name="Hatcher B."/>
            <person name="Heller A."/>
            <person name="Higgins H."/>
            <person name="Honan T."/>
            <person name="Horn A."/>
            <person name="Houde N."/>
            <person name="Hughes L."/>
            <person name="Hulme W."/>
            <person name="Husby E."/>
            <person name="Iliev I."/>
            <person name="Jaffe D."/>
            <person name="Jones C."/>
            <person name="Kamal M."/>
            <person name="Kamat A."/>
            <person name="Kamvysselis M."/>
            <person name="Karlsson E."/>
            <person name="Kells C."/>
            <person name="Kieu A."/>
            <person name="Kisner P."/>
            <person name="Kodira C."/>
            <person name="Kulbokas E."/>
            <person name="Labutti K."/>
            <person name="Lama D."/>
            <person name="Landers T."/>
            <person name="Leger J."/>
            <person name="Levine S."/>
            <person name="Lewis D."/>
            <person name="Lewis T."/>
            <person name="Lindblad-toh K."/>
            <person name="Liu X."/>
            <person name="Lokyitsang T."/>
            <person name="Lokyitsang Y."/>
            <person name="Lucien O."/>
            <person name="Lui A."/>
            <person name="Ma L.J."/>
            <person name="Mabbitt R."/>
            <person name="Macdonald J."/>
            <person name="Maclean C."/>
            <person name="Major J."/>
            <person name="Manning J."/>
            <person name="Marabella R."/>
            <person name="Maru K."/>
            <person name="Matthews C."/>
            <person name="Mauceli E."/>
            <person name="Mccarthy M."/>
            <person name="Mcdonough S."/>
            <person name="Mcghee T."/>
            <person name="Meldrim J."/>
            <person name="Meneus L."/>
            <person name="Mesirov J."/>
            <person name="Mihalev A."/>
            <person name="Mihova T."/>
            <person name="Mikkelsen T."/>
            <person name="Mlenga V."/>
            <person name="Moru K."/>
            <person name="Mozes J."/>
            <person name="Mulrain L."/>
            <person name="Munson G."/>
            <person name="Naylor J."/>
            <person name="Newes C."/>
            <person name="Nguyen C."/>
            <person name="Nguyen N."/>
            <person name="Nguyen T."/>
            <person name="Nicol R."/>
            <person name="Nielsen C."/>
            <person name="Nizzari M."/>
            <person name="Norbu C."/>
            <person name="Norbu N."/>
            <person name="O'donnell P."/>
            <person name="Okoawo O."/>
            <person name="O'leary S."/>
            <person name="Omotosho B."/>
            <person name="O'neill K."/>
            <person name="Osman S."/>
            <person name="Parker S."/>
            <person name="Perrin D."/>
            <person name="Phunkhang P."/>
            <person name="Piqani B."/>
            <person name="Purcell S."/>
            <person name="Rachupka T."/>
            <person name="Ramasamy U."/>
            <person name="Rameau R."/>
            <person name="Ray V."/>
            <person name="Raymond C."/>
            <person name="Retta R."/>
            <person name="Richardson S."/>
            <person name="Rise C."/>
            <person name="Rodriguez J."/>
            <person name="Rogers J."/>
            <person name="Rogov P."/>
            <person name="Rutman M."/>
            <person name="Schupbach R."/>
            <person name="Seaman C."/>
            <person name="Settipalli S."/>
            <person name="Sharpe T."/>
            <person name="Sheridan J."/>
            <person name="Sherpa N."/>
            <person name="Shi J."/>
            <person name="Smirnov S."/>
            <person name="Smith C."/>
            <person name="Sougnez C."/>
            <person name="Spencer B."/>
            <person name="Stalker J."/>
            <person name="Stange-thomann N."/>
            <person name="Stavropoulos S."/>
            <person name="Stetson K."/>
            <person name="Stone C."/>
            <person name="Stone S."/>
            <person name="Stubbs M."/>
            <person name="Talamas J."/>
            <person name="Tchuinga P."/>
            <person name="Tenzing P."/>
            <person name="Tesfaye S."/>
            <person name="Theodore J."/>
            <person name="Thoulutsang Y."/>
            <person name="Topham K."/>
            <person name="Towey S."/>
            <person name="Tsamla T."/>
            <person name="Tsomo N."/>
            <person name="Vallee D."/>
            <person name="Vassiliev H."/>
            <person name="Venkataraman V."/>
            <person name="Vinson J."/>
            <person name="Vo A."/>
            <person name="Wade C."/>
            <person name="Wang S."/>
            <person name="Wangchuk T."/>
            <person name="Wangdi T."/>
            <person name="Whittaker C."/>
            <person name="Wilkinson J."/>
            <person name="Wu Y."/>
            <person name="Wyman D."/>
            <person name="Yadav S."/>
            <person name="Yang S."/>
            <person name="Yang X."/>
            <person name="Yeager S."/>
            <person name="Yee E."/>
            <person name="Young G."/>
            <person name="Zainoun J."/>
            <person name="Zembeck L."/>
            <person name="Zimmer A."/>
            <person name="Zody M."/>
            <person name="Lander E."/>
        </authorList>
    </citation>
    <scope>NUCLEOTIDE SEQUENCE [LARGE SCALE GENOMIC DNA]</scope>
</reference>
<evidence type="ECO:0000313" key="3">
    <source>
        <dbReference type="Proteomes" id="UP000007875"/>
    </source>
</evidence>
<sequence length="149" mass="16462">NTNKTAIEDNESKVKQITFGNHTPINNEVPSLLDLFQDSTTYSKPEENKVHLNGCEKNEDHHPRKRVKLSHLLRDKQIEDCVLLSSNKCTNGDASDSSSSSTFKQRGSEVDSNLSYSSFSSGDLSSFSTDDLSSFSTDDLSSFSTDDLS</sequence>